<dbReference type="PANTHER" id="PTHR43861">
    <property type="entry name" value="TRANS-ACONITATE 2-METHYLTRANSFERASE-RELATED"/>
    <property type="match status" value="1"/>
</dbReference>
<evidence type="ECO:0000313" key="4">
    <source>
        <dbReference type="Proteomes" id="UP000189462"/>
    </source>
</evidence>
<dbReference type="AlphaFoldDB" id="A0A1V3NIZ5"/>
<gene>
    <name evidence="3" type="ORF">B1C78_08190</name>
</gene>
<protein>
    <submittedName>
        <fullName evidence="3">SAM-dependent methyltransferase</fullName>
    </submittedName>
</protein>
<accession>A0A1V3NIZ5</accession>
<dbReference type="EMBL" id="MVBK01000044">
    <property type="protein sequence ID" value="OOG24822.1"/>
    <property type="molecule type" value="Genomic_DNA"/>
</dbReference>
<dbReference type="InterPro" id="IPR029063">
    <property type="entry name" value="SAM-dependent_MTases_sf"/>
</dbReference>
<dbReference type="GO" id="GO:0008168">
    <property type="term" value="F:methyltransferase activity"/>
    <property type="evidence" value="ECO:0007669"/>
    <property type="project" value="UniProtKB-KW"/>
</dbReference>
<evidence type="ECO:0000313" key="3">
    <source>
        <dbReference type="EMBL" id="OOG24822.1"/>
    </source>
</evidence>
<dbReference type="RefSeq" id="WP_077278693.1">
    <property type="nucleotide sequence ID" value="NZ_MVBK01000044.1"/>
</dbReference>
<dbReference type="STRING" id="108003.B1C78_08190"/>
<dbReference type="PANTHER" id="PTHR43861:SF3">
    <property type="entry name" value="PUTATIVE (AFU_ORTHOLOGUE AFUA_2G14390)-RELATED"/>
    <property type="match status" value="1"/>
</dbReference>
<evidence type="ECO:0000259" key="2">
    <source>
        <dbReference type="Pfam" id="PF13649"/>
    </source>
</evidence>
<reference evidence="3 4" key="1">
    <citation type="submission" date="2017-02" db="EMBL/GenBank/DDBJ databases">
        <title>Genomic diversity within the haloalkaliphilic genus Thioalkalivibrio.</title>
        <authorList>
            <person name="Ahn A.-C."/>
            <person name="Meier-Kolthoff J."/>
            <person name="Overmars L."/>
            <person name="Richter M."/>
            <person name="Woyke T."/>
            <person name="Sorokin D.Y."/>
            <person name="Muyzer G."/>
        </authorList>
    </citation>
    <scope>NUCLEOTIDE SEQUENCE [LARGE SCALE GENOMIC DNA]</scope>
    <source>
        <strain evidence="3 4">ALJD</strain>
    </source>
</reference>
<dbReference type="Gene3D" id="3.40.50.150">
    <property type="entry name" value="Vaccinia Virus protein VP39"/>
    <property type="match status" value="1"/>
</dbReference>
<evidence type="ECO:0000256" key="1">
    <source>
        <dbReference type="ARBA" id="ARBA00022679"/>
    </source>
</evidence>
<keyword evidence="4" id="KW-1185">Reference proteome</keyword>
<comment type="caution">
    <text evidence="3">The sequence shown here is derived from an EMBL/GenBank/DDBJ whole genome shotgun (WGS) entry which is preliminary data.</text>
</comment>
<organism evidence="3 4">
    <name type="scientific">Thioalkalivibrio denitrificans</name>
    <dbReference type="NCBI Taxonomy" id="108003"/>
    <lineage>
        <taxon>Bacteria</taxon>
        <taxon>Pseudomonadati</taxon>
        <taxon>Pseudomonadota</taxon>
        <taxon>Gammaproteobacteria</taxon>
        <taxon>Chromatiales</taxon>
        <taxon>Ectothiorhodospiraceae</taxon>
        <taxon>Thioalkalivibrio</taxon>
    </lineage>
</organism>
<dbReference type="SUPFAM" id="SSF53335">
    <property type="entry name" value="S-adenosyl-L-methionine-dependent methyltransferases"/>
    <property type="match status" value="1"/>
</dbReference>
<dbReference type="InterPro" id="IPR041698">
    <property type="entry name" value="Methyltransf_25"/>
</dbReference>
<dbReference type="CDD" id="cd02440">
    <property type="entry name" value="AdoMet_MTases"/>
    <property type="match status" value="1"/>
</dbReference>
<sequence>MNDFWNERYQGPGFAYGDRPNAFLVAHSRLYRPGQRVLAVADGEGRNGVWLAERGLQVLSVDVSEVGLSKARALAADRGVSLETACADLAEWDWPQGAFDHVVSIFAHFPPDVRQQIHRAMLNALKPGGLLLLEAFSPEQMDYDSGGPRDPMMLYSAVMLREDFVDGDIEEIGETLTRLDEGSWHQGTAAVTRALVRRPG</sequence>
<dbReference type="Pfam" id="PF13649">
    <property type="entry name" value="Methyltransf_25"/>
    <property type="match status" value="1"/>
</dbReference>
<feature type="domain" description="Methyltransferase" evidence="2">
    <location>
        <begin position="37"/>
        <end position="129"/>
    </location>
</feature>
<dbReference type="OrthoDB" id="9786503at2"/>
<keyword evidence="3" id="KW-0489">Methyltransferase</keyword>
<dbReference type="Proteomes" id="UP000189462">
    <property type="component" value="Unassembled WGS sequence"/>
</dbReference>
<keyword evidence="1 3" id="KW-0808">Transferase</keyword>
<dbReference type="GO" id="GO:0032259">
    <property type="term" value="P:methylation"/>
    <property type="evidence" value="ECO:0007669"/>
    <property type="project" value="UniProtKB-KW"/>
</dbReference>
<name>A0A1V3NIZ5_9GAMM</name>
<proteinExistence type="predicted"/>